<feature type="domain" description="Sporulation regulator WhiA C-terminal" evidence="5">
    <location>
        <begin position="193"/>
        <end position="277"/>
    </location>
</feature>
<evidence type="ECO:0000256" key="4">
    <source>
        <dbReference type="HAMAP-Rule" id="MF_01420"/>
    </source>
</evidence>
<reference evidence="7 8" key="1">
    <citation type="journal article" date="2010" name="Appl. Environ. Microbiol.">
        <title>Targeted chromosomal knockouts in Mycoplasma pneumoniae.</title>
        <authorList>
            <person name="Krishnakumar R."/>
            <person name="Assad-Garcia N."/>
            <person name="Benders G.A."/>
            <person name="Phan Q."/>
            <person name="Montague M.G."/>
            <person name="Glass J.I."/>
        </authorList>
    </citation>
    <scope>NUCLEOTIDE SEQUENCE [LARGE SCALE GENOMIC DNA]</scope>
    <source>
        <strain evidence="8">ATCC 15531 / DSM 22911 / NBRC 14401 / NCTC 10119 / FH</strain>
    </source>
</reference>
<dbReference type="EMBL" id="CP002077">
    <property type="protein sequence ID" value="ADK87084.1"/>
    <property type="molecule type" value="Genomic_DNA"/>
</dbReference>
<proteinExistence type="inferred from homology"/>
<dbReference type="KEGG" id="mpj:MPNE_0273"/>
<dbReference type="eggNOG" id="COG1481">
    <property type="taxonomic scope" value="Bacteria"/>
</dbReference>
<name>A0A0H3DPF4_MYCPB</name>
<dbReference type="STRING" id="722438.F539_01335"/>
<protein>
    <recommendedName>
        <fullName evidence="4">Probable cell division protein WhiA</fullName>
    </recommendedName>
</protein>
<evidence type="ECO:0000313" key="8">
    <source>
        <dbReference type="Proteomes" id="UP000007756"/>
    </source>
</evidence>
<sequence length="280" mass="32194">MSFSVQIKHELATNPLIKTEWSSFLAGYFQNGLKLLATGQWSFKTSTATLKALFSNALQFSFQIHETSTHCEFSFRASQTEVDQLLAFDATQSDLPLQKAYVIGAFLSGGSVSDLLHSSNFHLQISTNNELQIKQLMKLFHPFKQTTKRHQLLVYVKSYQAICDFFKLVEAFDGYLAFEENQLQKNFALEQVRKSNLEIANLMRTLKTSTSTAEQLKILINSADFKKQSLNFQRFCLVKLDHPDWSLEQIAQFFERKYKVQITRSGIQHLNAKLKKLNQN</sequence>
<evidence type="ECO:0000313" key="7">
    <source>
        <dbReference type="EMBL" id="ADK87084.1"/>
    </source>
</evidence>
<comment type="similarity">
    <text evidence="4">Belongs to the WhiA family.</text>
</comment>
<dbReference type="PaxDb" id="722438-MPNE_0273"/>
<dbReference type="RefSeq" id="WP_010874598.1">
    <property type="nucleotide sequence ID" value="NZ_CP010546.1"/>
</dbReference>
<evidence type="ECO:0000256" key="2">
    <source>
        <dbReference type="ARBA" id="ARBA00023125"/>
    </source>
</evidence>
<evidence type="ECO:0000259" key="5">
    <source>
        <dbReference type="Pfam" id="PF02650"/>
    </source>
</evidence>
<dbReference type="Pfam" id="PF02650">
    <property type="entry name" value="HTH_WhiA"/>
    <property type="match status" value="1"/>
</dbReference>
<dbReference type="InterPro" id="IPR027434">
    <property type="entry name" value="Homing_endonucl"/>
</dbReference>
<comment type="function">
    <text evidence="4">Involved in cell division and chromosome segregation.</text>
</comment>
<dbReference type="SMR" id="A0A0H3DPF4"/>
<dbReference type="NCBIfam" id="TIGR00647">
    <property type="entry name" value="DNA_bind_WhiA"/>
    <property type="match status" value="1"/>
</dbReference>
<dbReference type="PATRIC" id="fig|722438.3.peg.266"/>
<evidence type="ECO:0000259" key="6">
    <source>
        <dbReference type="Pfam" id="PF14527"/>
    </source>
</evidence>
<dbReference type="AlphaFoldDB" id="A0A0H3DPF4"/>
<dbReference type="InterPro" id="IPR003802">
    <property type="entry name" value="Sporulation_regulator_WhiA"/>
</dbReference>
<dbReference type="HAMAP" id="MF_01420">
    <property type="entry name" value="HTH_type_WhiA"/>
    <property type="match status" value="1"/>
</dbReference>
<dbReference type="GeneID" id="66609113"/>
<evidence type="ECO:0000256" key="3">
    <source>
        <dbReference type="ARBA" id="ARBA00023306"/>
    </source>
</evidence>
<keyword evidence="2 4" id="KW-0238">DNA-binding</keyword>
<dbReference type="GO" id="GO:0051301">
    <property type="term" value="P:cell division"/>
    <property type="evidence" value="ECO:0007669"/>
    <property type="project" value="UniProtKB-UniRule"/>
</dbReference>
<dbReference type="InterPro" id="IPR023054">
    <property type="entry name" value="Sporulation_regulator_WhiA_C"/>
</dbReference>
<dbReference type="InterPro" id="IPR039518">
    <property type="entry name" value="WhiA_LAGLIDADG_dom"/>
</dbReference>
<dbReference type="PANTHER" id="PTHR37307:SF1">
    <property type="entry name" value="CELL DIVISION PROTEIN WHIA-RELATED"/>
    <property type="match status" value="1"/>
</dbReference>
<keyword evidence="1 4" id="KW-0132">Cell division</keyword>
<keyword evidence="3 4" id="KW-0131">Cell cycle</keyword>
<evidence type="ECO:0000256" key="1">
    <source>
        <dbReference type="ARBA" id="ARBA00022618"/>
    </source>
</evidence>
<dbReference type="Pfam" id="PF14527">
    <property type="entry name" value="LAGLIDADG_WhiA"/>
    <property type="match status" value="1"/>
</dbReference>
<dbReference type="GO" id="GO:0043937">
    <property type="term" value="P:regulation of sporulation"/>
    <property type="evidence" value="ECO:0007669"/>
    <property type="project" value="InterPro"/>
</dbReference>
<dbReference type="Gene3D" id="3.10.28.10">
    <property type="entry name" value="Homing endonucleases"/>
    <property type="match status" value="1"/>
</dbReference>
<organism evidence="7 8">
    <name type="scientific">Mycoplasmoides pneumoniae (strain ATCC 15531 / DSM 23978 / CIP 103766 / NBRC 14401 / NCTC 10119 / FH)</name>
    <name type="common">Mycoplasma pneumoniae</name>
    <dbReference type="NCBI Taxonomy" id="722438"/>
    <lineage>
        <taxon>Bacteria</taxon>
        <taxon>Bacillati</taxon>
        <taxon>Mycoplasmatota</taxon>
        <taxon>Mycoplasmoidales</taxon>
        <taxon>Mycoplasmoidaceae</taxon>
        <taxon>Mycoplasmoides</taxon>
    </lineage>
</organism>
<feature type="domain" description="WhiA LAGLIDADG-like" evidence="6">
    <location>
        <begin position="99"/>
        <end position="186"/>
    </location>
</feature>
<gene>
    <name evidence="4" type="primary">whiA</name>
    <name evidence="7" type="ordered locus">MPNE_0273</name>
</gene>
<dbReference type="HOGENOM" id="CLU_993285_0_0_14"/>
<dbReference type="GO" id="GO:0003677">
    <property type="term" value="F:DNA binding"/>
    <property type="evidence" value="ECO:0007669"/>
    <property type="project" value="UniProtKB-UniRule"/>
</dbReference>
<dbReference type="PANTHER" id="PTHR37307">
    <property type="entry name" value="CELL DIVISION PROTEIN WHIA-RELATED"/>
    <property type="match status" value="1"/>
</dbReference>
<accession>A0A0H3DPF4</accession>
<dbReference type="Proteomes" id="UP000007756">
    <property type="component" value="Chromosome"/>
</dbReference>